<feature type="compositionally biased region" description="Polar residues" evidence="1">
    <location>
        <begin position="120"/>
        <end position="133"/>
    </location>
</feature>
<comment type="caution">
    <text evidence="2">The sequence shown here is derived from an EMBL/GenBank/DDBJ whole genome shotgun (WGS) entry which is preliminary data.</text>
</comment>
<evidence type="ECO:0000313" key="3">
    <source>
        <dbReference type="Proteomes" id="UP000193689"/>
    </source>
</evidence>
<feature type="region of interest" description="Disordered" evidence="1">
    <location>
        <begin position="1"/>
        <end position="26"/>
    </location>
</feature>
<evidence type="ECO:0000313" key="2">
    <source>
        <dbReference type="EMBL" id="ORY60617.1"/>
    </source>
</evidence>
<feature type="region of interest" description="Disordered" evidence="1">
    <location>
        <begin position="285"/>
        <end position="306"/>
    </location>
</feature>
<dbReference type="InParanoid" id="A0A1Y2DMZ6"/>
<feature type="region of interest" description="Disordered" evidence="1">
    <location>
        <begin position="71"/>
        <end position="243"/>
    </location>
</feature>
<dbReference type="AlphaFoldDB" id="A0A1Y2DMZ6"/>
<feature type="compositionally biased region" description="Polar residues" evidence="1">
    <location>
        <begin position="821"/>
        <end position="841"/>
    </location>
</feature>
<name>A0A1Y2DMZ6_9PEZI</name>
<dbReference type="EMBL" id="MCFJ01000011">
    <property type="protein sequence ID" value="ORY60617.1"/>
    <property type="molecule type" value="Genomic_DNA"/>
</dbReference>
<proteinExistence type="predicted"/>
<feature type="compositionally biased region" description="Low complexity" evidence="1">
    <location>
        <begin position="14"/>
        <end position="26"/>
    </location>
</feature>
<evidence type="ECO:0000256" key="1">
    <source>
        <dbReference type="SAM" id="MobiDB-lite"/>
    </source>
</evidence>
<feature type="compositionally biased region" description="Polar residues" evidence="1">
    <location>
        <begin position="368"/>
        <end position="382"/>
    </location>
</feature>
<feature type="compositionally biased region" description="Polar residues" evidence="1">
    <location>
        <begin position="729"/>
        <end position="745"/>
    </location>
</feature>
<gene>
    <name evidence="2" type="ORF">BCR38DRAFT_42971</name>
</gene>
<feature type="compositionally biased region" description="Basic and acidic residues" evidence="1">
    <location>
        <begin position="104"/>
        <end position="118"/>
    </location>
</feature>
<dbReference type="STRING" id="1141098.A0A1Y2DMZ6"/>
<feature type="region of interest" description="Disordered" evidence="1">
    <location>
        <begin position="590"/>
        <end position="699"/>
    </location>
</feature>
<sequence>MSQYNYMYSPYPGQQSQQSFQYASASVQAPGLQESSSVAAPNNLAMTNASFEYNGNRIPGLGMSVGSGTSAFPSSSYGGDNGVSWRPPMSGGTPSMVLSTLDQDLGKRGGHSHQEPHASPRSSNFGIQAQASQADEDALEGELSEGGFEDLYEPRGPDEVETTGNKTHQAFQPSTAAEDQSGSTGDADGSSIYDTGSTREEVLVGSTSGSLPAVEEEEYSPGEYYEPAYQGRERSGSYSPYLSPREIHKEASVLRISPREAKKFAPLPESSHSFADPATLIRQRPDSAALPNGGGSLGHNTTQAMNPNNIQAASDAASPYKSVWEARKKAQEAILGLWPFKVRYQDYIEEGFDASLVKPLFTGLGLDTSSSKANSSSLPQRTSDIDVPSAPVSHISSPAKSIQPAPKSTPPPKSQQHPAKSPAPSQLPQASAPRPDSKSNAKMADKTGTEDRKTKIARLLAEKEKKQKTTTAAVVPPVSDATAALPQSVPSTKAPEPAQPLLNQAKAKTRAEKNLMLQQKIAALRKAQEAEAKKKLELIKQTEVTAVSAVPQHPAKTATATPPVQQSDMNAPPEQRDAVFKAAGIPGLFLSSTPQPLSANRIPKRPVASDFDAYPSHSGSLKRSRTQDSLIIEVSDEEDVEMDMGSPTDVPESAIHNGTSSTRPDSNSLGAFPPLTNTNTWVQRSSPMSSAVHTPPDHANKLDFLHKQIEEHKRKIAEAEAKKAGKKSNGATTPLPQTPSESGSTRLPKVSDMAARIAKHERRDRIASYELPNVETALREKQEKLRRLQSEAAQLELEVKAEMAERERLAAEMEDIGDNIQAESNDSDGQTHSNSGKSSEPATRIARTICGGR</sequence>
<feature type="compositionally biased region" description="Low complexity" evidence="1">
    <location>
        <begin position="418"/>
        <end position="434"/>
    </location>
</feature>
<feature type="compositionally biased region" description="Polar residues" evidence="1">
    <location>
        <begin position="92"/>
        <end position="102"/>
    </location>
</feature>
<feature type="region of interest" description="Disordered" evidence="1">
    <location>
        <begin position="550"/>
        <end position="573"/>
    </location>
</feature>
<accession>A0A1Y2DMZ6</accession>
<organism evidence="2 3">
    <name type="scientific">Pseudomassariella vexata</name>
    <dbReference type="NCBI Taxonomy" id="1141098"/>
    <lineage>
        <taxon>Eukaryota</taxon>
        <taxon>Fungi</taxon>
        <taxon>Dikarya</taxon>
        <taxon>Ascomycota</taxon>
        <taxon>Pezizomycotina</taxon>
        <taxon>Sordariomycetes</taxon>
        <taxon>Xylariomycetidae</taxon>
        <taxon>Amphisphaeriales</taxon>
        <taxon>Pseudomassariaceae</taxon>
        <taxon>Pseudomassariella</taxon>
    </lineage>
</organism>
<feature type="region of interest" description="Disordered" evidence="1">
    <location>
        <begin position="717"/>
        <end position="750"/>
    </location>
</feature>
<dbReference type="GeneID" id="63776194"/>
<feature type="compositionally biased region" description="Polar residues" evidence="1">
    <location>
        <begin position="656"/>
        <end position="692"/>
    </location>
</feature>
<feature type="compositionally biased region" description="Basic and acidic residues" evidence="1">
    <location>
        <begin position="435"/>
        <end position="455"/>
    </location>
</feature>
<protein>
    <submittedName>
        <fullName evidence="2">Uncharacterized protein</fullName>
    </submittedName>
</protein>
<feature type="region of interest" description="Disordered" evidence="1">
    <location>
        <begin position="815"/>
        <end position="853"/>
    </location>
</feature>
<dbReference type="OrthoDB" id="1922977at2759"/>
<keyword evidence="3" id="KW-1185">Reference proteome</keyword>
<feature type="compositionally biased region" description="Polar residues" evidence="1">
    <location>
        <begin position="162"/>
        <end position="184"/>
    </location>
</feature>
<feature type="compositionally biased region" description="Acidic residues" evidence="1">
    <location>
        <begin position="134"/>
        <end position="151"/>
    </location>
</feature>
<reference evidence="2 3" key="1">
    <citation type="submission" date="2016-07" db="EMBL/GenBank/DDBJ databases">
        <title>Pervasive Adenine N6-methylation of Active Genes in Fungi.</title>
        <authorList>
            <consortium name="DOE Joint Genome Institute"/>
            <person name="Mondo S.J."/>
            <person name="Dannebaum R.O."/>
            <person name="Kuo R.C."/>
            <person name="Labutti K."/>
            <person name="Haridas S."/>
            <person name="Kuo A."/>
            <person name="Salamov A."/>
            <person name="Ahrendt S.R."/>
            <person name="Lipzen A."/>
            <person name="Sullivan W."/>
            <person name="Andreopoulos W.B."/>
            <person name="Clum A."/>
            <person name="Lindquist E."/>
            <person name="Daum C."/>
            <person name="Ramamoorthy G.K."/>
            <person name="Gryganskyi A."/>
            <person name="Culley D."/>
            <person name="Magnuson J.K."/>
            <person name="James T.Y."/>
            <person name="O'Malley M.A."/>
            <person name="Stajich J.E."/>
            <person name="Spatafora J.W."/>
            <person name="Visel A."/>
            <person name="Grigoriev I.V."/>
        </authorList>
    </citation>
    <scope>NUCLEOTIDE SEQUENCE [LARGE SCALE GENOMIC DNA]</scope>
    <source>
        <strain evidence="2 3">CBS 129021</strain>
    </source>
</reference>
<feature type="region of interest" description="Disordered" evidence="1">
    <location>
        <begin position="368"/>
        <end position="455"/>
    </location>
</feature>
<dbReference type="RefSeq" id="XP_040712844.1">
    <property type="nucleotide sequence ID" value="XM_040859982.1"/>
</dbReference>
<feature type="compositionally biased region" description="Polar residues" evidence="1">
    <location>
        <begin position="558"/>
        <end position="569"/>
    </location>
</feature>
<dbReference type="Proteomes" id="UP000193689">
    <property type="component" value="Unassembled WGS sequence"/>
</dbReference>